<dbReference type="InterPro" id="IPR050131">
    <property type="entry name" value="Peptidase_S8_subtilisin-like"/>
</dbReference>
<gene>
    <name evidence="14" type="ORF">Asera_05970</name>
</gene>
<evidence type="ECO:0000256" key="5">
    <source>
        <dbReference type="ARBA" id="ARBA00022692"/>
    </source>
</evidence>
<dbReference type="Proteomes" id="UP000680750">
    <property type="component" value="Chromosome"/>
</dbReference>
<evidence type="ECO:0000256" key="2">
    <source>
        <dbReference type="ARBA" id="ARBA00011073"/>
    </source>
</evidence>
<dbReference type="Gene3D" id="3.40.50.200">
    <property type="entry name" value="Peptidase S8/S53 domain"/>
    <property type="match status" value="1"/>
</dbReference>
<keyword evidence="9 11" id="KW-0472">Membrane</keyword>
<dbReference type="GO" id="GO:0004252">
    <property type="term" value="F:serine-type endopeptidase activity"/>
    <property type="evidence" value="ECO:0007669"/>
    <property type="project" value="InterPro"/>
</dbReference>
<dbReference type="PROSITE" id="PS00136">
    <property type="entry name" value="SUBTILASE_ASP"/>
    <property type="match status" value="1"/>
</dbReference>
<dbReference type="Pfam" id="PF00082">
    <property type="entry name" value="Peptidase_S8"/>
    <property type="match status" value="1"/>
</dbReference>
<dbReference type="GO" id="GO:0006508">
    <property type="term" value="P:proteolysis"/>
    <property type="evidence" value="ECO:0007669"/>
    <property type="project" value="UniProtKB-KW"/>
</dbReference>
<organism evidence="14 15">
    <name type="scientific">Actinocatenispora sera</name>
    <dbReference type="NCBI Taxonomy" id="390989"/>
    <lineage>
        <taxon>Bacteria</taxon>
        <taxon>Bacillati</taxon>
        <taxon>Actinomycetota</taxon>
        <taxon>Actinomycetes</taxon>
        <taxon>Micromonosporales</taxon>
        <taxon>Micromonosporaceae</taxon>
        <taxon>Actinocatenispora</taxon>
    </lineage>
</organism>
<accession>A0A810KVW6</accession>
<sequence>MVAALGALATGTALALLPAAPASAGIHGQEWFLDTLHIGQAHRYSTGKGVTVAVVDSGIDAGHPDLKGHVRKGVDLTGYSDKYGWGDDSGHGTAMAGIIAAQGGGEDHAYGIAPGADILPVQVGSDPPIERLANAIRWSVDHHAQVINISMGINRRDYSVLTAAVRYALDHNVVVIAAAGNLHNSPVRIQLPAKVPGVVAVTGTTRSGSFWDQSSHSKPAALAAPADGITSTDSRTKFKTGYSTGYGTSASAAIVSGVAALVRAKYPDLDAANLINRLTATADDKGPKGRDSRYGYGIVDPVRALTAKVPHVDRNPVGTPAAKSHRATRRASEPSETTPVGLYVGIVVAMLVVVALLTALLVVRGRRARRRRA</sequence>
<name>A0A810KVW6_9ACTN</name>
<keyword evidence="5 11" id="KW-0812">Transmembrane</keyword>
<evidence type="ECO:0000256" key="8">
    <source>
        <dbReference type="ARBA" id="ARBA00022989"/>
    </source>
</evidence>
<evidence type="ECO:0000256" key="1">
    <source>
        <dbReference type="ARBA" id="ARBA00004162"/>
    </source>
</evidence>
<keyword evidence="8 11" id="KW-1133">Transmembrane helix</keyword>
<dbReference type="PANTHER" id="PTHR43806:SF11">
    <property type="entry name" value="CEREVISIN-RELATED"/>
    <property type="match status" value="1"/>
</dbReference>
<evidence type="ECO:0000313" key="15">
    <source>
        <dbReference type="Proteomes" id="UP000680750"/>
    </source>
</evidence>
<dbReference type="InterPro" id="IPR023834">
    <property type="entry name" value="T7SS_pept_S8A_mycosin"/>
</dbReference>
<evidence type="ECO:0000256" key="6">
    <source>
        <dbReference type="ARBA" id="ARBA00022801"/>
    </source>
</evidence>
<comment type="similarity">
    <text evidence="2">Belongs to the peptidase S8 family.</text>
</comment>
<keyword evidence="4 14" id="KW-0645">Protease</keyword>
<dbReference type="EMBL" id="AP023354">
    <property type="protein sequence ID" value="BCJ26489.1"/>
    <property type="molecule type" value="Genomic_DNA"/>
</dbReference>
<feature type="chain" id="PRO_5032514766" evidence="12">
    <location>
        <begin position="25"/>
        <end position="373"/>
    </location>
</feature>
<evidence type="ECO:0000256" key="7">
    <source>
        <dbReference type="ARBA" id="ARBA00022825"/>
    </source>
</evidence>
<dbReference type="GO" id="GO:0005886">
    <property type="term" value="C:plasma membrane"/>
    <property type="evidence" value="ECO:0007669"/>
    <property type="project" value="UniProtKB-SubCell"/>
</dbReference>
<dbReference type="KEGG" id="aser:Asera_05970"/>
<feature type="transmembrane region" description="Helical" evidence="11">
    <location>
        <begin position="340"/>
        <end position="363"/>
    </location>
</feature>
<proteinExistence type="inferred from homology"/>
<dbReference type="AlphaFoldDB" id="A0A810KVW6"/>
<keyword evidence="3" id="KW-1003">Cell membrane</keyword>
<evidence type="ECO:0000256" key="12">
    <source>
        <dbReference type="SAM" id="SignalP"/>
    </source>
</evidence>
<reference evidence="14" key="1">
    <citation type="submission" date="2020-08" db="EMBL/GenBank/DDBJ databases">
        <title>Whole genome shotgun sequence of Actinocatenispora sera NBRC 101916.</title>
        <authorList>
            <person name="Komaki H."/>
            <person name="Tamura T."/>
        </authorList>
    </citation>
    <scope>NUCLEOTIDE SEQUENCE</scope>
    <source>
        <strain evidence="14">NBRC 101916</strain>
    </source>
</reference>
<keyword evidence="7" id="KW-0720">Serine protease</keyword>
<evidence type="ECO:0000256" key="10">
    <source>
        <dbReference type="SAM" id="MobiDB-lite"/>
    </source>
</evidence>
<evidence type="ECO:0000256" key="9">
    <source>
        <dbReference type="ARBA" id="ARBA00023136"/>
    </source>
</evidence>
<dbReference type="InterPro" id="IPR000209">
    <property type="entry name" value="Peptidase_S8/S53_dom"/>
</dbReference>
<dbReference type="InterPro" id="IPR015500">
    <property type="entry name" value="Peptidase_S8_subtilisin-rel"/>
</dbReference>
<feature type="domain" description="Peptidase S8/S53" evidence="13">
    <location>
        <begin position="47"/>
        <end position="297"/>
    </location>
</feature>
<keyword evidence="12" id="KW-0732">Signal</keyword>
<dbReference type="InterPro" id="IPR036852">
    <property type="entry name" value="Peptidase_S8/S53_dom_sf"/>
</dbReference>
<keyword evidence="15" id="KW-1185">Reference proteome</keyword>
<dbReference type="PANTHER" id="PTHR43806">
    <property type="entry name" value="PEPTIDASE S8"/>
    <property type="match status" value="1"/>
</dbReference>
<evidence type="ECO:0000256" key="3">
    <source>
        <dbReference type="ARBA" id="ARBA00022475"/>
    </source>
</evidence>
<feature type="signal peptide" evidence="12">
    <location>
        <begin position="1"/>
        <end position="24"/>
    </location>
</feature>
<dbReference type="PRINTS" id="PR00723">
    <property type="entry name" value="SUBTILISIN"/>
</dbReference>
<comment type="subcellular location">
    <subcellularLocation>
        <location evidence="1">Cell membrane</location>
        <topology evidence="1">Single-pass membrane protein</topology>
    </subcellularLocation>
</comment>
<dbReference type="SUPFAM" id="SSF52743">
    <property type="entry name" value="Subtilisin-like"/>
    <property type="match status" value="1"/>
</dbReference>
<dbReference type="InterPro" id="IPR023827">
    <property type="entry name" value="Peptidase_S8_Asp-AS"/>
</dbReference>
<feature type="region of interest" description="Disordered" evidence="10">
    <location>
        <begin position="312"/>
        <end position="336"/>
    </location>
</feature>
<dbReference type="NCBIfam" id="TIGR03921">
    <property type="entry name" value="T7SS_mycosin"/>
    <property type="match status" value="1"/>
</dbReference>
<evidence type="ECO:0000313" key="14">
    <source>
        <dbReference type="EMBL" id="BCJ26489.1"/>
    </source>
</evidence>
<evidence type="ECO:0000256" key="4">
    <source>
        <dbReference type="ARBA" id="ARBA00022670"/>
    </source>
</evidence>
<evidence type="ECO:0000256" key="11">
    <source>
        <dbReference type="SAM" id="Phobius"/>
    </source>
</evidence>
<protein>
    <submittedName>
        <fullName evidence="14">Type VII secretion-associated serine protease</fullName>
    </submittedName>
</protein>
<evidence type="ECO:0000259" key="13">
    <source>
        <dbReference type="Pfam" id="PF00082"/>
    </source>
</evidence>
<keyword evidence="6" id="KW-0378">Hydrolase</keyword>